<keyword evidence="2" id="KW-1003">Cell membrane</keyword>
<evidence type="ECO:0000256" key="1">
    <source>
        <dbReference type="ARBA" id="ARBA00004651"/>
    </source>
</evidence>
<evidence type="ECO:0000256" key="4">
    <source>
        <dbReference type="ARBA" id="ARBA00022989"/>
    </source>
</evidence>
<evidence type="ECO:0000313" key="10">
    <source>
        <dbReference type="Proteomes" id="UP000291469"/>
    </source>
</evidence>
<keyword evidence="10" id="KW-1185">Reference proteome</keyword>
<feature type="compositionally biased region" description="Basic and acidic residues" evidence="6">
    <location>
        <begin position="10"/>
        <end position="19"/>
    </location>
</feature>
<accession>A0A411YCD5</accession>
<dbReference type="Proteomes" id="UP000291469">
    <property type="component" value="Chromosome"/>
</dbReference>
<evidence type="ECO:0000256" key="5">
    <source>
        <dbReference type="ARBA" id="ARBA00023136"/>
    </source>
</evidence>
<organism evidence="9 10">
    <name type="scientific">Egibacter rhizosphaerae</name>
    <dbReference type="NCBI Taxonomy" id="1670831"/>
    <lineage>
        <taxon>Bacteria</taxon>
        <taxon>Bacillati</taxon>
        <taxon>Actinomycetota</taxon>
        <taxon>Nitriliruptoria</taxon>
        <taxon>Egibacterales</taxon>
        <taxon>Egibacteraceae</taxon>
        <taxon>Egibacter</taxon>
    </lineage>
</organism>
<dbReference type="SUPFAM" id="SSF82866">
    <property type="entry name" value="Multidrug efflux transporter AcrB transmembrane domain"/>
    <property type="match status" value="1"/>
</dbReference>
<dbReference type="AlphaFoldDB" id="A0A411YCD5"/>
<dbReference type="PANTHER" id="PTHR33406:SF13">
    <property type="entry name" value="MEMBRANE PROTEIN YDFJ"/>
    <property type="match status" value="1"/>
</dbReference>
<feature type="transmembrane region" description="Helical" evidence="7">
    <location>
        <begin position="291"/>
        <end position="310"/>
    </location>
</feature>
<feature type="region of interest" description="Disordered" evidence="6">
    <location>
        <begin position="132"/>
        <end position="171"/>
    </location>
</feature>
<dbReference type="PROSITE" id="PS50156">
    <property type="entry name" value="SSD"/>
    <property type="match status" value="1"/>
</dbReference>
<evidence type="ECO:0000259" key="8">
    <source>
        <dbReference type="PROSITE" id="PS50156"/>
    </source>
</evidence>
<evidence type="ECO:0000256" key="6">
    <source>
        <dbReference type="SAM" id="MobiDB-lite"/>
    </source>
</evidence>
<keyword evidence="5 7" id="KW-0472">Membrane</keyword>
<feature type="region of interest" description="Disordered" evidence="6">
    <location>
        <begin position="1"/>
        <end position="90"/>
    </location>
</feature>
<evidence type="ECO:0000313" key="9">
    <source>
        <dbReference type="EMBL" id="QBI18846.1"/>
    </source>
</evidence>
<feature type="transmembrane region" description="Helical" evidence="7">
    <location>
        <begin position="395"/>
        <end position="415"/>
    </location>
</feature>
<proteinExistence type="predicted"/>
<gene>
    <name evidence="9" type="ORF">ER308_04345</name>
</gene>
<dbReference type="EMBL" id="CP036402">
    <property type="protein sequence ID" value="QBI18846.1"/>
    <property type="molecule type" value="Genomic_DNA"/>
</dbReference>
<protein>
    <recommendedName>
        <fullName evidence="8">SSD domain-containing protein</fullName>
    </recommendedName>
</protein>
<evidence type="ECO:0000256" key="2">
    <source>
        <dbReference type="ARBA" id="ARBA00022475"/>
    </source>
</evidence>
<feature type="domain" description="SSD" evidence="8">
    <location>
        <begin position="293"/>
        <end position="412"/>
    </location>
</feature>
<comment type="subcellular location">
    <subcellularLocation>
        <location evidence="1">Cell membrane</location>
        <topology evidence="1">Multi-pass membrane protein</topology>
    </subcellularLocation>
</comment>
<dbReference type="InterPro" id="IPR000731">
    <property type="entry name" value="SSD"/>
</dbReference>
<name>A0A411YCD5_9ACTN</name>
<dbReference type="Gene3D" id="1.20.1640.10">
    <property type="entry name" value="Multidrug efflux transporter AcrB transmembrane domain"/>
    <property type="match status" value="1"/>
</dbReference>
<evidence type="ECO:0000256" key="3">
    <source>
        <dbReference type="ARBA" id="ARBA00022692"/>
    </source>
</evidence>
<reference evidence="9 10" key="1">
    <citation type="submission" date="2019-01" db="EMBL/GenBank/DDBJ databases">
        <title>Egibacter rhizosphaerae EGI 80759T.</title>
        <authorList>
            <person name="Chen D.-D."/>
            <person name="Tian Y."/>
            <person name="Jiao J.-Y."/>
            <person name="Zhang X.-T."/>
            <person name="Zhang Y.-G."/>
            <person name="Zhang Y."/>
            <person name="Xiao M."/>
            <person name="Shu W.-S."/>
            <person name="Li W.-J."/>
        </authorList>
    </citation>
    <scope>NUCLEOTIDE SEQUENCE [LARGE SCALE GENOMIC DNA]</scope>
    <source>
        <strain evidence="9 10">EGI 80759</strain>
    </source>
</reference>
<dbReference type="GO" id="GO:0005886">
    <property type="term" value="C:plasma membrane"/>
    <property type="evidence" value="ECO:0007669"/>
    <property type="project" value="UniProtKB-SubCell"/>
</dbReference>
<feature type="transmembrane region" description="Helical" evidence="7">
    <location>
        <begin position="365"/>
        <end position="389"/>
    </location>
</feature>
<sequence>MSPEGQPDAHLARRARDGGHAVAAVGAGDARGGHRRHGGARDGPRGRGRPDPARTRGLRGGAGDGPRPRGVHRPGGDAAGDPRAGPGGDLLSARGIEAVLAAEDVAVEALGSDARTDEGGRPQLLSLTAGLPEGTAAAPDQPVTGPDATDPDATDPDATGPDVTSPDVTGDARVGATLGEAVATNPQLASLVSDDFDADAGTARATVLVVPLDPGLTERERTDAGERLQGAFAEAGDGAQAEVDVTVFSDGLFGEGLLEAIRGEVPRLFGSALLTVLLILALAYRSVLDVAVGFAGLVATVVWTLGFAALLGPQHLGWTGPLTQLVVVIPVLLVGLGIDYSVHLTARYREQRAAGQPPPAAAGRALHTVGAALVLATAATAVGFGSIAIAPLQMLADFGVFVAAGVVCAFLLMGLSCPRPACGGTAGAAATGPPRFGSSGSPG</sequence>
<feature type="transmembrane region" description="Helical" evidence="7">
    <location>
        <begin position="268"/>
        <end position="284"/>
    </location>
</feature>
<evidence type="ECO:0000256" key="7">
    <source>
        <dbReference type="SAM" id="Phobius"/>
    </source>
</evidence>
<dbReference type="Pfam" id="PF03176">
    <property type="entry name" value="MMPL"/>
    <property type="match status" value="1"/>
</dbReference>
<dbReference type="InterPro" id="IPR004869">
    <property type="entry name" value="MMPL_dom"/>
</dbReference>
<feature type="compositionally biased region" description="Basic and acidic residues" evidence="6">
    <location>
        <begin position="39"/>
        <end position="54"/>
    </location>
</feature>
<feature type="transmembrane region" description="Helical" evidence="7">
    <location>
        <begin position="322"/>
        <end position="344"/>
    </location>
</feature>
<keyword evidence="3 7" id="KW-0812">Transmembrane</keyword>
<keyword evidence="4 7" id="KW-1133">Transmembrane helix</keyword>
<dbReference type="InterPro" id="IPR050545">
    <property type="entry name" value="Mycobact_MmpL"/>
</dbReference>
<dbReference type="KEGG" id="erz:ER308_04345"/>
<dbReference type="PANTHER" id="PTHR33406">
    <property type="entry name" value="MEMBRANE PROTEIN MJ1562-RELATED"/>
    <property type="match status" value="1"/>
</dbReference>